<comment type="function">
    <text evidence="3">Thiol-specific peroxidase that catalyzes the reduction of hydrogen peroxide and organic hydroperoxides to water and alcohols, respectively. Plays a role in cell protection against oxidative stress by detoxifying peroxides.</text>
</comment>
<dbReference type="InterPro" id="IPR036249">
    <property type="entry name" value="Thioredoxin-like_sf"/>
</dbReference>
<comment type="caution">
    <text evidence="5">The sequence shown here is derived from an EMBL/GenBank/DDBJ whole genome shotgun (WGS) entry which is preliminary data.</text>
</comment>
<keyword evidence="3" id="KW-0049">Antioxidant</keyword>
<evidence type="ECO:0000313" key="6">
    <source>
        <dbReference type="Proteomes" id="UP000643403"/>
    </source>
</evidence>
<comment type="catalytic activity">
    <reaction evidence="3">
        <text>a hydroperoxide + 2 glutathione = an alcohol + glutathione disulfide + H2O</text>
        <dbReference type="Rhea" id="RHEA:62632"/>
        <dbReference type="ChEBI" id="CHEBI:15377"/>
        <dbReference type="ChEBI" id="CHEBI:30879"/>
        <dbReference type="ChEBI" id="CHEBI:35924"/>
        <dbReference type="ChEBI" id="CHEBI:57925"/>
        <dbReference type="ChEBI" id="CHEBI:58297"/>
        <dbReference type="EC" id="1.11.1.27"/>
    </reaction>
</comment>
<dbReference type="SUPFAM" id="SSF52833">
    <property type="entry name" value="Thioredoxin-like"/>
    <property type="match status" value="1"/>
</dbReference>
<dbReference type="PANTHER" id="PTHR10430:SF16">
    <property type="entry name" value="PEROXIREDOXIN-5, MITOCHONDRIAL"/>
    <property type="match status" value="1"/>
</dbReference>
<dbReference type="Pfam" id="PF08534">
    <property type="entry name" value="Redoxin"/>
    <property type="match status" value="1"/>
</dbReference>
<dbReference type="EC" id="1.11.1.27" evidence="3"/>
<accession>A0ABQ3BXC5</accession>
<keyword evidence="6" id="KW-1185">Reference proteome</keyword>
<dbReference type="InterPro" id="IPR013740">
    <property type="entry name" value="Redoxin"/>
</dbReference>
<sequence length="160" mass="17236">MIQPGDRIPEVVVQHITPKGIEKTDTLALFGTGRTVLFAVPGAFTPTCSERHLPGYVSNFDAFRERGVDVACMAVNDPFVMQAWMQSAGVPEGLRMVADGNAELTRALGLELDASSYGMGIRSKRFAMLIEDGVARQVFVEAPGEFRVSTAENMLEAVGG</sequence>
<evidence type="ECO:0000313" key="5">
    <source>
        <dbReference type="EMBL" id="GGZ58358.1"/>
    </source>
</evidence>
<feature type="domain" description="Thioredoxin" evidence="4">
    <location>
        <begin position="2"/>
        <end position="160"/>
    </location>
</feature>
<protein>
    <recommendedName>
        <fullName evidence="3">Glutathione-dependent peroxiredoxin</fullName>
        <ecNumber evidence="3">1.11.1.27</ecNumber>
    </recommendedName>
</protein>
<keyword evidence="3" id="KW-0676">Redox-active center</keyword>
<evidence type="ECO:0000256" key="3">
    <source>
        <dbReference type="RuleBase" id="RU366011"/>
    </source>
</evidence>
<evidence type="ECO:0000256" key="1">
    <source>
        <dbReference type="ARBA" id="ARBA00022559"/>
    </source>
</evidence>
<dbReference type="InterPro" id="IPR013766">
    <property type="entry name" value="Thioredoxin_domain"/>
</dbReference>
<dbReference type="RefSeq" id="WP_189447420.1">
    <property type="nucleotide sequence ID" value="NZ_BMXY01000001.1"/>
</dbReference>
<dbReference type="CDD" id="cd03013">
    <property type="entry name" value="PRX5_like"/>
    <property type="match status" value="1"/>
</dbReference>
<evidence type="ECO:0000256" key="2">
    <source>
        <dbReference type="ARBA" id="ARBA00023002"/>
    </source>
</evidence>
<organism evidence="5 6">
    <name type="scientific">Cognatilysobacter xinjiangensis</name>
    <dbReference type="NCBI Taxonomy" id="546892"/>
    <lineage>
        <taxon>Bacteria</taxon>
        <taxon>Pseudomonadati</taxon>
        <taxon>Pseudomonadota</taxon>
        <taxon>Gammaproteobacteria</taxon>
        <taxon>Lysobacterales</taxon>
        <taxon>Lysobacteraceae</taxon>
        <taxon>Cognatilysobacter</taxon>
    </lineage>
</organism>
<dbReference type="Gene3D" id="3.40.30.10">
    <property type="entry name" value="Glutaredoxin"/>
    <property type="match status" value="1"/>
</dbReference>
<dbReference type="PROSITE" id="PS51352">
    <property type="entry name" value="THIOREDOXIN_2"/>
    <property type="match status" value="1"/>
</dbReference>
<comment type="similarity">
    <text evidence="3">Belongs to the peroxiredoxin family. Prx5 subfamily.</text>
</comment>
<dbReference type="PANTHER" id="PTHR10430">
    <property type="entry name" value="PEROXIREDOXIN"/>
    <property type="match status" value="1"/>
</dbReference>
<dbReference type="Proteomes" id="UP000643403">
    <property type="component" value="Unassembled WGS sequence"/>
</dbReference>
<dbReference type="EMBL" id="BMXY01000001">
    <property type="protein sequence ID" value="GGZ58358.1"/>
    <property type="molecule type" value="Genomic_DNA"/>
</dbReference>
<evidence type="ECO:0000259" key="4">
    <source>
        <dbReference type="PROSITE" id="PS51352"/>
    </source>
</evidence>
<keyword evidence="2 3" id="KW-0560">Oxidoreductase</keyword>
<dbReference type="InterPro" id="IPR037944">
    <property type="entry name" value="PRX5-like"/>
</dbReference>
<gene>
    <name evidence="5" type="ORF">GCM10008101_10080</name>
</gene>
<reference evidence="6" key="1">
    <citation type="journal article" date="2019" name="Int. J. Syst. Evol. Microbiol.">
        <title>The Global Catalogue of Microorganisms (GCM) 10K type strain sequencing project: providing services to taxonomists for standard genome sequencing and annotation.</title>
        <authorList>
            <consortium name="The Broad Institute Genomics Platform"/>
            <consortium name="The Broad Institute Genome Sequencing Center for Infectious Disease"/>
            <person name="Wu L."/>
            <person name="Ma J."/>
        </authorList>
    </citation>
    <scope>NUCLEOTIDE SEQUENCE [LARGE SCALE GENOMIC DNA]</scope>
    <source>
        <strain evidence="6">KCTC 22558</strain>
    </source>
</reference>
<name>A0ABQ3BXC5_9GAMM</name>
<keyword evidence="1 3" id="KW-0575">Peroxidase</keyword>
<proteinExistence type="inferred from homology"/>